<dbReference type="Gene3D" id="2.120.10.60">
    <property type="entry name" value="Tricorn protease N-terminal domain"/>
    <property type="match status" value="2"/>
</dbReference>
<dbReference type="InterPro" id="IPR011059">
    <property type="entry name" value="Metal-dep_hydrolase_composite"/>
</dbReference>
<dbReference type="RefSeq" id="WP_338394716.1">
    <property type="nucleotide sequence ID" value="NZ_AP025315.1"/>
</dbReference>
<keyword evidence="4" id="KW-0614">Plasmid</keyword>
<keyword evidence="2" id="KW-0732">Signal</keyword>
<dbReference type="Gene3D" id="2.120.10.30">
    <property type="entry name" value="TolB, C-terminal domain"/>
    <property type="match status" value="2"/>
</dbReference>
<dbReference type="InterPro" id="IPR011042">
    <property type="entry name" value="6-blade_b-propeller_TolB-like"/>
</dbReference>
<evidence type="ECO:0000313" key="5">
    <source>
        <dbReference type="Proteomes" id="UP001348817"/>
    </source>
</evidence>
<protein>
    <submittedName>
        <fullName evidence="4">Bifunctional TolB-family protein/amidohydrolase</fullName>
    </submittedName>
</protein>
<dbReference type="GO" id="GO:0016810">
    <property type="term" value="F:hydrolase activity, acting on carbon-nitrogen (but not peptide) bonds"/>
    <property type="evidence" value="ECO:0007669"/>
    <property type="project" value="InterPro"/>
</dbReference>
<dbReference type="Gene3D" id="1.20.58.520">
    <property type="entry name" value="Amidohydrolase"/>
    <property type="match status" value="1"/>
</dbReference>
<comment type="similarity">
    <text evidence="1">Belongs to the TolB family.</text>
</comment>
<dbReference type="SUPFAM" id="SSF51556">
    <property type="entry name" value="Metallo-dependent hydrolases"/>
    <property type="match status" value="1"/>
</dbReference>
<accession>A0AAU9CU38</accession>
<dbReference type="InterPro" id="IPR011659">
    <property type="entry name" value="WD40"/>
</dbReference>
<evidence type="ECO:0000259" key="3">
    <source>
        <dbReference type="Pfam" id="PF01979"/>
    </source>
</evidence>
<feature type="domain" description="Amidohydrolase-related" evidence="3">
    <location>
        <begin position="954"/>
        <end position="1042"/>
    </location>
</feature>
<evidence type="ECO:0000256" key="1">
    <source>
        <dbReference type="ARBA" id="ARBA00009820"/>
    </source>
</evidence>
<dbReference type="Pfam" id="PF07676">
    <property type="entry name" value="PD40"/>
    <property type="match status" value="5"/>
</dbReference>
<dbReference type="Pfam" id="PF01979">
    <property type="entry name" value="Amidohydro_1"/>
    <property type="match status" value="1"/>
</dbReference>
<geneLocation type="plasmid" evidence="4 5">
    <name>pFA1</name>
</geneLocation>
<reference evidence="4 5" key="1">
    <citation type="submission" date="2021-12" db="EMBL/GenBank/DDBJ databases">
        <title>Genome sequencing of bacteria with rrn-lacking chromosome and rrn-plasmid.</title>
        <authorList>
            <person name="Anda M."/>
            <person name="Iwasaki W."/>
        </authorList>
    </citation>
    <scope>NUCLEOTIDE SEQUENCE [LARGE SCALE GENOMIC DNA]</scope>
    <source>
        <strain evidence="4 5">DSM 100852</strain>
        <plasmid evidence="4 5">pFA1</plasmid>
    </source>
</reference>
<evidence type="ECO:0000313" key="4">
    <source>
        <dbReference type="EMBL" id="BDD11583.1"/>
    </source>
</evidence>
<sequence>MKKLLLWPLALSLALSGVAQDKEKGWDVENPPGESKEIRIKTDEGTWMNLDVSPDGKKVVFDMLGDIYVISVAGGKARLLKGGMSMDVQPRFSPDGRHISFTSDAGGGDNVWIMNSDGSDARQVTKENFRLLNNAEWMPDGQYLVARKHFTSGRSLGAGELWLYHIKGGSGVQLTKRKNDQQDAGEPAVSPDGKYVYFSEDMSGGSTFEYNKDPNGRIYVIRRVNTETGKVRNIISGPGGAVRPQISPDGRKIAFVRRVRTKSVLFVHDLKTGEEYPVYDGLSKDQQEAWAIFGVYTCFDWMPDNQNVIIWSKGKIVKIDTETGKATPIPFNVDVRKKVMSTVKNQNAVLAEKFDSKMIRQAKTSPDGKWLVFNAVGHIWKKKLPNGKPVRLTDDTEFEFEPNFSADGKWLVYVSWDDEKLGEIRKLDLTDKNSKPAKITSEKGFYRTPTFSPDGKKVAYRKDRGNDHMGFNFTKNPGLYYIDANGGESFQICEEGEYPAFDNSGERIYYMTGGYLFGSLKKGFHSIGLDGKDKRTHFTSKYANQFAVSPDGKKVAFSELHKVYLAPFPKTGKGTDLSHGGGKFPVVQVAEDAGTSLHWSAKGENLHWTLGGEYFTVNAKDRLEAFGTEKLKEFKPEKKGQNVGLTLKADIPEGKMAFTNARIITMDGDKVIENGILVVDGNKIVAVGEASATKMPSDAKVIDCSGKTIMPGIVDSHAHLGTFRYGMSPQQQWSYFANLAYGVTTTHDPSSNSEMVFSQSEMVKTGTMVGPRIFSTGTILYGADGDFKAVINNLDDARSAVYRTKALGAFSVKSYNQPRRDQRQQVLQASRELGINVYPEGGSTFFANISQVIDGHTGIEHNLPIAPLFDDVIQLWSEVGTAYTPTLIVNYGGNSGEYYWYQHTDVWGKERLLKFMPRGMVDSRSRRVTLVPEEEYENGHILTSKSCKALSDAGVRVNLGAHGQLQGLGAHWELWMLEQGGMTPLEAIRSATLNGAVYLGMDSEIGSLEVGKLADLIIMDKNPLDDIRNSESVRYTMVNGRLYDCETMNEIGNYDKKRGSFYWEGQKYNRGFEWHSETNSFMPSNCGCGRH</sequence>
<dbReference type="InterPro" id="IPR032466">
    <property type="entry name" value="Metal_Hydrolase"/>
</dbReference>
<dbReference type="SUPFAM" id="SSF82171">
    <property type="entry name" value="DPP6 N-terminal domain-like"/>
    <property type="match status" value="2"/>
</dbReference>
<dbReference type="AlphaFoldDB" id="A0AAU9CU38"/>
<dbReference type="PANTHER" id="PTHR36842">
    <property type="entry name" value="PROTEIN TOLB HOMOLOG"/>
    <property type="match status" value="1"/>
</dbReference>
<dbReference type="KEGG" id="fax:FUAX_40150"/>
<name>A0AAU9CU38_9BACT</name>
<gene>
    <name evidence="4" type="ORF">FUAX_40150</name>
</gene>
<dbReference type="PANTHER" id="PTHR36842:SF1">
    <property type="entry name" value="PROTEIN TOLB"/>
    <property type="match status" value="1"/>
</dbReference>
<dbReference type="Proteomes" id="UP001348817">
    <property type="component" value="Plasmid pFA1"/>
</dbReference>
<dbReference type="EMBL" id="AP025315">
    <property type="protein sequence ID" value="BDD11583.1"/>
    <property type="molecule type" value="Genomic_DNA"/>
</dbReference>
<dbReference type="Gene3D" id="3.30.110.90">
    <property type="entry name" value="Amidohydrolase"/>
    <property type="match status" value="1"/>
</dbReference>
<organism evidence="4 5">
    <name type="scientific">Fulvitalea axinellae</name>
    <dbReference type="NCBI Taxonomy" id="1182444"/>
    <lineage>
        <taxon>Bacteria</taxon>
        <taxon>Pseudomonadati</taxon>
        <taxon>Bacteroidota</taxon>
        <taxon>Cytophagia</taxon>
        <taxon>Cytophagales</taxon>
        <taxon>Persicobacteraceae</taxon>
        <taxon>Fulvitalea</taxon>
    </lineage>
</organism>
<evidence type="ECO:0000256" key="2">
    <source>
        <dbReference type="SAM" id="SignalP"/>
    </source>
</evidence>
<dbReference type="SUPFAM" id="SSF51338">
    <property type="entry name" value="Composite domain of metallo-dependent hydrolases"/>
    <property type="match status" value="1"/>
</dbReference>
<keyword evidence="5" id="KW-1185">Reference proteome</keyword>
<dbReference type="Gene3D" id="2.30.40.10">
    <property type="entry name" value="Urease, subunit C, domain 1"/>
    <property type="match status" value="1"/>
</dbReference>
<feature type="chain" id="PRO_5043482302" evidence="2">
    <location>
        <begin position="20"/>
        <end position="1091"/>
    </location>
</feature>
<feature type="signal peptide" evidence="2">
    <location>
        <begin position="1"/>
        <end position="19"/>
    </location>
</feature>
<dbReference type="InterPro" id="IPR006680">
    <property type="entry name" value="Amidohydro-rel"/>
</dbReference>
<proteinExistence type="inferred from homology"/>
<dbReference type="Gene3D" id="3.40.50.10910">
    <property type="entry name" value="Amidohydrolase"/>
    <property type="match status" value="1"/>
</dbReference>